<reference evidence="2 3" key="1">
    <citation type="journal article" date="2018" name="BMC Genomics">
        <title>The genome of Naegleria lovaniensis, the basis for a comparative approach to unravel pathogenicity factors of the human pathogenic amoeba N. fowleri.</title>
        <authorList>
            <person name="Liechti N."/>
            <person name="Schurch N."/>
            <person name="Bruggmann R."/>
            <person name="Wittwer M."/>
        </authorList>
    </citation>
    <scope>NUCLEOTIDE SEQUENCE [LARGE SCALE GENOMIC DNA]</scope>
    <source>
        <strain evidence="2 3">ATCC 30569</strain>
    </source>
</reference>
<accession>A0AA88GAQ2</accession>
<evidence type="ECO:0000313" key="3">
    <source>
        <dbReference type="Proteomes" id="UP000816034"/>
    </source>
</evidence>
<dbReference type="AlphaFoldDB" id="A0AA88GAQ2"/>
<proteinExistence type="predicted"/>
<dbReference type="GeneID" id="68106716"/>
<name>A0AA88GAQ2_NAELO</name>
<feature type="region of interest" description="Disordered" evidence="1">
    <location>
        <begin position="1"/>
        <end position="32"/>
    </location>
</feature>
<dbReference type="EMBL" id="PYSW02000082">
    <property type="protein sequence ID" value="KAG2370740.1"/>
    <property type="molecule type" value="Genomic_DNA"/>
</dbReference>
<evidence type="ECO:0000313" key="2">
    <source>
        <dbReference type="EMBL" id="KAG2370740.1"/>
    </source>
</evidence>
<organism evidence="2 3">
    <name type="scientific">Naegleria lovaniensis</name>
    <name type="common">Amoeba</name>
    <dbReference type="NCBI Taxonomy" id="51637"/>
    <lineage>
        <taxon>Eukaryota</taxon>
        <taxon>Discoba</taxon>
        <taxon>Heterolobosea</taxon>
        <taxon>Tetramitia</taxon>
        <taxon>Eutetramitia</taxon>
        <taxon>Vahlkampfiidae</taxon>
        <taxon>Naegleria</taxon>
    </lineage>
</organism>
<feature type="compositionally biased region" description="Basic and acidic residues" evidence="1">
    <location>
        <begin position="22"/>
        <end position="31"/>
    </location>
</feature>
<comment type="caution">
    <text evidence="2">The sequence shown here is derived from an EMBL/GenBank/DDBJ whole genome shotgun (WGS) entry which is preliminary data.</text>
</comment>
<evidence type="ECO:0000256" key="1">
    <source>
        <dbReference type="SAM" id="MobiDB-lite"/>
    </source>
</evidence>
<protein>
    <submittedName>
        <fullName evidence="2">Uncharacterized protein</fullName>
    </submittedName>
</protein>
<gene>
    <name evidence="2" type="ORF">C9374_014263</name>
</gene>
<keyword evidence="3" id="KW-1185">Reference proteome</keyword>
<dbReference type="RefSeq" id="XP_044541604.1">
    <property type="nucleotide sequence ID" value="XM_044690231.1"/>
</dbReference>
<dbReference type="Proteomes" id="UP000816034">
    <property type="component" value="Unassembled WGS sequence"/>
</dbReference>
<sequence>MSEHPIPVAGSSMEQQKKKRKTELDKVRDTIEQSDVVNTGECKGTRSEKTVKEYKKKQELFETYCTKHSLCTTDVKSMIAFINVLATESNIVGQKLWKYHSALSYCYQQATRRTSTTILASCDGVTQADIKRHGNWTSNSVADRYQSENRETATKTALKISERLNSVTSTTSSTIDNTAQTPFQSCVFNNCTINFNF</sequence>